<keyword evidence="2" id="KW-1185">Reference proteome</keyword>
<proteinExistence type="predicted"/>
<dbReference type="PROSITE" id="PS51257">
    <property type="entry name" value="PROKAR_LIPOPROTEIN"/>
    <property type="match status" value="1"/>
</dbReference>
<evidence type="ECO:0000313" key="2">
    <source>
        <dbReference type="Proteomes" id="UP000649151"/>
    </source>
</evidence>
<name>A0ABR7ISU0_9CLOT</name>
<accession>A0ABR7ISU0</accession>
<comment type="caution">
    <text evidence="1">The sequence shown here is derived from an EMBL/GenBank/DDBJ whole genome shotgun (WGS) entry which is preliminary data.</text>
</comment>
<protein>
    <submittedName>
        <fullName evidence="1">Uncharacterized protein</fullName>
    </submittedName>
</protein>
<evidence type="ECO:0000313" key="1">
    <source>
        <dbReference type="EMBL" id="MBC5788200.1"/>
    </source>
</evidence>
<dbReference type="EMBL" id="JACOQK010000001">
    <property type="protein sequence ID" value="MBC5788200.1"/>
    <property type="molecule type" value="Genomic_DNA"/>
</dbReference>
<reference evidence="1 2" key="1">
    <citation type="submission" date="2020-08" db="EMBL/GenBank/DDBJ databases">
        <title>Genome public.</title>
        <authorList>
            <person name="Liu C."/>
            <person name="Sun Q."/>
        </authorList>
    </citation>
    <scope>NUCLEOTIDE SEQUENCE [LARGE SCALE GENOMIC DNA]</scope>
    <source>
        <strain evidence="1 2">NSJ-27</strain>
    </source>
</reference>
<gene>
    <name evidence="1" type="ORF">H8Z77_09260</name>
</gene>
<dbReference type="RefSeq" id="WP_186996833.1">
    <property type="nucleotide sequence ID" value="NZ_JACOQK010000001.1"/>
</dbReference>
<organism evidence="1 2">
    <name type="scientific">Clostridium facile</name>
    <dbReference type="NCBI Taxonomy" id="2763035"/>
    <lineage>
        <taxon>Bacteria</taxon>
        <taxon>Bacillati</taxon>
        <taxon>Bacillota</taxon>
        <taxon>Clostridia</taxon>
        <taxon>Eubacteriales</taxon>
        <taxon>Clostridiaceae</taxon>
        <taxon>Clostridium</taxon>
    </lineage>
</organism>
<dbReference type="Proteomes" id="UP000649151">
    <property type="component" value="Unassembled WGS sequence"/>
</dbReference>
<sequence>MRKFWIICIVLTACLTFTGCPNTKEQAQDFSYLEVNADVDLSTTNPEEFSNYPNYIRKQYDDHTFWDVEIEVPSPQQFNTYYATMNLPDHQLWIDTFYPGRQQDVTVRIPPEDEMVDLPDTDQQYVVKNDTMIFTVSRENSSYYASDQDGCTGAYGFLMQANGVYYPPLSRYASEGDLQSLSRQDAVEQVNNIINQLGLTVDLNPKVYPLTYENMVRATKIDLSYGKKIEEGYFIQYPVSVDGVPIFSDFHCRSEMTDSIYGYGSTVAAVVTKDGVRGWQSFAFYDTRLKEENVPVISLQELLDSVSQRLAKAFKNQKSLVNRVELCYFPMVDTPHATEVILQPVWVVDTFTLTSDEISLESLDKFQSGQHVRYFVDATTGAYLVIGDMITHQC</sequence>